<dbReference type="AlphaFoldDB" id="A0A212FKF8"/>
<keyword evidence="3" id="KW-1185">Reference proteome</keyword>
<organism evidence="2 3">
    <name type="scientific">Danaus plexippus plexippus</name>
    <dbReference type="NCBI Taxonomy" id="278856"/>
    <lineage>
        <taxon>Eukaryota</taxon>
        <taxon>Metazoa</taxon>
        <taxon>Ecdysozoa</taxon>
        <taxon>Arthropoda</taxon>
        <taxon>Hexapoda</taxon>
        <taxon>Insecta</taxon>
        <taxon>Pterygota</taxon>
        <taxon>Neoptera</taxon>
        <taxon>Endopterygota</taxon>
        <taxon>Lepidoptera</taxon>
        <taxon>Glossata</taxon>
        <taxon>Ditrysia</taxon>
        <taxon>Papilionoidea</taxon>
        <taxon>Nymphalidae</taxon>
        <taxon>Danainae</taxon>
        <taxon>Danaini</taxon>
        <taxon>Danaina</taxon>
        <taxon>Danaus</taxon>
        <taxon>Danaus</taxon>
    </lineage>
</organism>
<feature type="compositionally biased region" description="Gly residues" evidence="1">
    <location>
        <begin position="37"/>
        <end position="52"/>
    </location>
</feature>
<feature type="region of interest" description="Disordered" evidence="1">
    <location>
        <begin position="1"/>
        <end position="59"/>
    </location>
</feature>
<sequence>MIDHLVLKKRQVKDKSSSSTLPEKTAPVSTSVSSVGTEGGPAVPGGPSGPGGSLQSVSAGASSILAASTTSLELLDKQTRE</sequence>
<name>A0A212FKF8_DANPL</name>
<evidence type="ECO:0000313" key="2">
    <source>
        <dbReference type="EMBL" id="OWR54216.1"/>
    </source>
</evidence>
<protein>
    <submittedName>
        <fullName evidence="2">Uncharacterized protein</fullName>
    </submittedName>
</protein>
<comment type="caution">
    <text evidence="2">The sequence shown here is derived from an EMBL/GenBank/DDBJ whole genome shotgun (WGS) entry which is preliminary data.</text>
</comment>
<accession>A0A212FKF8</accession>
<gene>
    <name evidence="2" type="ORF">KGM_211457</name>
</gene>
<proteinExistence type="predicted"/>
<evidence type="ECO:0000256" key="1">
    <source>
        <dbReference type="SAM" id="MobiDB-lite"/>
    </source>
</evidence>
<dbReference type="EMBL" id="AGBW02008061">
    <property type="protein sequence ID" value="OWR54216.1"/>
    <property type="molecule type" value="Genomic_DNA"/>
</dbReference>
<reference evidence="2 3" key="1">
    <citation type="journal article" date="2011" name="Cell">
        <title>The monarch butterfly genome yields insights into long-distance migration.</title>
        <authorList>
            <person name="Zhan S."/>
            <person name="Merlin C."/>
            <person name="Boore J.L."/>
            <person name="Reppert S.M."/>
        </authorList>
    </citation>
    <scope>NUCLEOTIDE SEQUENCE [LARGE SCALE GENOMIC DNA]</scope>
    <source>
        <strain evidence="2">F-2</strain>
    </source>
</reference>
<evidence type="ECO:0000313" key="3">
    <source>
        <dbReference type="Proteomes" id="UP000007151"/>
    </source>
</evidence>
<dbReference type="KEGG" id="dpl:KGM_211457"/>
<dbReference type="InParanoid" id="A0A212FKF8"/>
<dbReference type="Proteomes" id="UP000007151">
    <property type="component" value="Unassembled WGS sequence"/>
</dbReference>